<dbReference type="Proteomes" id="UP000320672">
    <property type="component" value="Chromosome"/>
</dbReference>
<protein>
    <recommendedName>
        <fullName evidence="3">VWFA domain-containing protein</fullName>
    </recommendedName>
</protein>
<keyword evidence="2" id="KW-1185">Reference proteome</keyword>
<dbReference type="OrthoDB" id="270719at2"/>
<gene>
    <name evidence="1" type="ORF">FF011L_12520</name>
</gene>
<proteinExistence type="predicted"/>
<evidence type="ECO:0000313" key="2">
    <source>
        <dbReference type="Proteomes" id="UP000320672"/>
    </source>
</evidence>
<organism evidence="1 2">
    <name type="scientific">Roseimaritima multifibrata</name>
    <dbReference type="NCBI Taxonomy" id="1930274"/>
    <lineage>
        <taxon>Bacteria</taxon>
        <taxon>Pseudomonadati</taxon>
        <taxon>Planctomycetota</taxon>
        <taxon>Planctomycetia</taxon>
        <taxon>Pirellulales</taxon>
        <taxon>Pirellulaceae</taxon>
        <taxon>Roseimaritima</taxon>
    </lineage>
</organism>
<dbReference type="RefSeq" id="WP_145350747.1">
    <property type="nucleotide sequence ID" value="NZ_CP036262.1"/>
</dbReference>
<dbReference type="AlphaFoldDB" id="A0A517MCE4"/>
<evidence type="ECO:0008006" key="3">
    <source>
        <dbReference type="Google" id="ProtNLM"/>
    </source>
</evidence>
<sequence>MSYFHDALKLLFTVLLICCSEGCVPVETDQSPAMFDSDLDDATLNIIVDTSSSFRRTFEMQGGPLMSKVIVDFMQQNAGKDIRITISQMQARDNVVLFEGGANEFRKQFKAPESLLELVESAAEPNTFSPVFVATGKSIRYANEYLAPSLKPGGRLLTVIYSDMVDTEPNRATRSQEGHQMLAELERYRGAGGRLALYCVTEEERTRWFKIVDLAGFERSDVAIFSDRVADPDLPQWY</sequence>
<evidence type="ECO:0000313" key="1">
    <source>
        <dbReference type="EMBL" id="QDS92506.1"/>
    </source>
</evidence>
<reference evidence="1 2" key="1">
    <citation type="submission" date="2019-02" db="EMBL/GenBank/DDBJ databases">
        <title>Deep-cultivation of Planctomycetes and their phenomic and genomic characterization uncovers novel biology.</title>
        <authorList>
            <person name="Wiegand S."/>
            <person name="Jogler M."/>
            <person name="Boedeker C."/>
            <person name="Pinto D."/>
            <person name="Vollmers J."/>
            <person name="Rivas-Marin E."/>
            <person name="Kohn T."/>
            <person name="Peeters S.H."/>
            <person name="Heuer A."/>
            <person name="Rast P."/>
            <person name="Oberbeckmann S."/>
            <person name="Bunk B."/>
            <person name="Jeske O."/>
            <person name="Meyerdierks A."/>
            <person name="Storesund J.E."/>
            <person name="Kallscheuer N."/>
            <person name="Luecker S."/>
            <person name="Lage O.M."/>
            <person name="Pohl T."/>
            <person name="Merkel B.J."/>
            <person name="Hornburger P."/>
            <person name="Mueller R.-W."/>
            <person name="Bruemmer F."/>
            <person name="Labrenz M."/>
            <person name="Spormann A.M."/>
            <person name="Op den Camp H."/>
            <person name="Overmann J."/>
            <person name="Amann R."/>
            <person name="Jetten M.S.M."/>
            <person name="Mascher T."/>
            <person name="Medema M.H."/>
            <person name="Devos D.P."/>
            <person name="Kaster A.-K."/>
            <person name="Ovreas L."/>
            <person name="Rohde M."/>
            <person name="Galperin M.Y."/>
            <person name="Jogler C."/>
        </authorList>
    </citation>
    <scope>NUCLEOTIDE SEQUENCE [LARGE SCALE GENOMIC DNA]</scope>
    <source>
        <strain evidence="1 2">FF011L</strain>
    </source>
</reference>
<name>A0A517MCE4_9BACT</name>
<accession>A0A517MCE4</accession>
<dbReference type="EMBL" id="CP036262">
    <property type="protein sequence ID" value="QDS92506.1"/>
    <property type="molecule type" value="Genomic_DNA"/>
</dbReference>
<dbReference type="KEGG" id="rml:FF011L_12520"/>